<proteinExistence type="predicted"/>
<sequence length="1746" mass="194634">MTRFGELSLFGFEDSKDLHDVVVVHGLYGSRHRSWTDVEWQGEFLSSLQNRSARSRLSLYTYDVFGILTRGKPGDEATKLLDSLLELRDSGSKNIPITFIAHDLGGLLVKEAVVQAQQQKYEDIYTSIRLMVLLGCPNQGVKFDIQIGCANLLMSCWGNTYSAAEDFSGPLVDWVQAINNSFAETRMSAVVIIYTGISTHPDPEERVFDTFTASMLSKAGQFTTDLGHKDLFKHPFLRSLGRKIARVGYDSNAALRPYLNFFTSQTAPQYPIDTIPLIRGRHGRSAAREAFLEFINSSGAGCWVVHTPGYPGCSAVEAAEQVLKWTDCLTDQSNLVTPYGYFSFDAQDGYRDSVEAALSSILSELCSRCFNPEEIEVAHRTLDLLSPFSRTQVEDLYAAYIGLVLERLQLRRNRSSAGLGPAFTIILGNLDGRIRHGAWLYKSLKDIVNDSDLRLKVIITSSDPVSLAPQVASTGAVAPSASGLTNIHYYELGGEMAEPEDGTGARTSSGSMAAESDEDRNAARRTSELGLIQSRPEFCDYMPALRLISESCGEDYLLWELVVIWLKEVQIPGEDQMRNFISQLIPATPNKVFEFIFASTPLHSRPWWITLIERVLFAFRPITLSELLDIQVCDSTNEFHYKIPGASTLRSATETLCSGILTIRRGEIHLAHPMLRDFLIASTEKVVGGWFSLDSAASIHGRIATTCLNYLISLKTTQLMEHRAGPGSWHTSFERKDTFLSYAVKYWLRHATNANKAIFESNPCTRFLEDTDAVRLWTILYQGLSPPVVNRRMPSANFLESLAIFAEHEAEDLLISSVKRHRNLETPGLNLACLGALVAAASRGNVRMVKELLVFPLPAGETFDQPMMAAIESGNNDVFLEIIYHGQRIPGGIRDLGLLLARAASLGHSNFADGLLNLIRASGADISSPHSKSPLTYACQRGHVEILELLILKGGPSIVRELEVENNTPLPIRLAVQFGQAEILNILTSTVAKRPEDFAAIRYYRLIFTESSVIGRRRPICDVLNFINHNLQSETSLLAVNEISPSRKLNQEERIINYLNHKVIGRDDLGDSEDLIVRAIQRWPHAVDLIGLLIRGSESVTRGLQFPIEFEIWMQAAVASCNVAVVKQVFEIGAKSPYVTPEILERLATIGLEGSLPTQSTPCMKYLIENGANITDHLPLSHETPLFHAAYNGLAEAVKVLIEAKVDVNAKGNDKWYPIHACYDDVGITRQLVNAGANINKLARSLERPDDGEIWPPLAFSVAWDCPDVVDEQLKARPSPESLRSGLKVAVTLGLGPMRLLLDGRYQLDLNVKDGQNKTALHCISAETSVEVVELLIANKADIELVDDRGYTPLAIAAHIPNTPVVQCLVDRGARINQVDGPNEALFIWACHRSTLDMVKIMHTSKDGPAEVNRLNPRSRIGTPLNAALLRRQQTADREGIIWYLLEEGGADINIQSMLWSGALQIACLTSTVEMVRTLIEQYQANVNVADHAGRTPLHMALYRTCEHVELLLRHGARLDAVDITKRNALHFAVLSGRLDVVKLVLDKNPTFVNEKDAHGWTPLLWALRAAGRWGAEVSEMKAIVQQLLDCGARRPVRARGMDRTWYPRQIAKYYEVDSSVAELLLLTSRDRENMSSDEREWDWRSGYTKRGVINEDEGVWCDHCLLGFCGFAYTCMKKGCGVTYCLHCYQSWDKLHDPEHKEPHRWGKEIDEDAGMDENEETDEDEEMDEEMDEVDEDEEMGEAE</sequence>
<name>A0ACC2JHA8_9PEZI</name>
<evidence type="ECO:0000313" key="2">
    <source>
        <dbReference type="Proteomes" id="UP001153332"/>
    </source>
</evidence>
<gene>
    <name evidence="1" type="ORF">O1611_g7010</name>
</gene>
<organism evidence="1 2">
    <name type="scientific">Lasiodiplodia mahajangana</name>
    <dbReference type="NCBI Taxonomy" id="1108764"/>
    <lineage>
        <taxon>Eukaryota</taxon>
        <taxon>Fungi</taxon>
        <taxon>Dikarya</taxon>
        <taxon>Ascomycota</taxon>
        <taxon>Pezizomycotina</taxon>
        <taxon>Dothideomycetes</taxon>
        <taxon>Dothideomycetes incertae sedis</taxon>
        <taxon>Botryosphaeriales</taxon>
        <taxon>Botryosphaeriaceae</taxon>
        <taxon>Lasiodiplodia</taxon>
    </lineage>
</organism>
<keyword evidence="2" id="KW-1185">Reference proteome</keyword>
<reference evidence="1" key="1">
    <citation type="submission" date="2022-12" db="EMBL/GenBank/DDBJ databases">
        <title>Genome Sequence of Lasiodiplodia mahajangana.</title>
        <authorList>
            <person name="Buettner E."/>
        </authorList>
    </citation>
    <scope>NUCLEOTIDE SEQUENCE</scope>
    <source>
        <strain evidence="1">VT137</strain>
    </source>
</reference>
<comment type="caution">
    <text evidence="1">The sequence shown here is derived from an EMBL/GenBank/DDBJ whole genome shotgun (WGS) entry which is preliminary data.</text>
</comment>
<accession>A0ACC2JHA8</accession>
<protein>
    <submittedName>
        <fullName evidence="1">Uncharacterized protein</fullName>
    </submittedName>
</protein>
<dbReference type="EMBL" id="JAPUUL010001772">
    <property type="protein sequence ID" value="KAJ8126628.1"/>
    <property type="molecule type" value="Genomic_DNA"/>
</dbReference>
<dbReference type="Proteomes" id="UP001153332">
    <property type="component" value="Unassembled WGS sequence"/>
</dbReference>
<evidence type="ECO:0000313" key="1">
    <source>
        <dbReference type="EMBL" id="KAJ8126628.1"/>
    </source>
</evidence>